<feature type="transmembrane region" description="Helical" evidence="1">
    <location>
        <begin position="56"/>
        <end position="77"/>
    </location>
</feature>
<dbReference type="PANTHER" id="PTHR37013:SF3">
    <property type="entry name" value="INTEGRAL MEMBRANE PROTEIN (AFU_ORTHOLOGUE AFUA_1G05950)"/>
    <property type="match status" value="1"/>
</dbReference>
<evidence type="ECO:0000256" key="1">
    <source>
        <dbReference type="SAM" id="Phobius"/>
    </source>
</evidence>
<dbReference type="EMBL" id="JAUTXT010000001">
    <property type="protein sequence ID" value="KAK3679788.1"/>
    <property type="molecule type" value="Genomic_DNA"/>
</dbReference>
<protein>
    <recommendedName>
        <fullName evidence="2">DUF7703 domain-containing protein</fullName>
    </recommendedName>
</protein>
<feature type="domain" description="DUF7703" evidence="2">
    <location>
        <begin position="27"/>
        <end position="262"/>
    </location>
</feature>
<feature type="transmembrane region" description="Helical" evidence="1">
    <location>
        <begin position="26"/>
        <end position="47"/>
    </location>
</feature>
<feature type="transmembrane region" description="Helical" evidence="1">
    <location>
        <begin position="89"/>
        <end position="108"/>
    </location>
</feature>
<dbReference type="Proteomes" id="UP001274830">
    <property type="component" value="Unassembled WGS sequence"/>
</dbReference>
<dbReference type="PANTHER" id="PTHR37013">
    <property type="entry name" value="INTEGRAL MEMBRANE PROTEIN (AFU_ORTHOLOGUE AFUA_1G05950)-RELATED"/>
    <property type="match status" value="1"/>
</dbReference>
<evidence type="ECO:0000259" key="2">
    <source>
        <dbReference type="Pfam" id="PF24802"/>
    </source>
</evidence>
<accession>A0AAE1C6A5</accession>
<sequence>MVNDGLIHELQHAADLFDGQYTATSVTITISAALAVYNALELILLILTTFRRFNGLYFWSLCAATYDVLVYTTGFMIEYFQFAAQLTGLTIRVLGWPAMITGQSLVLYSRLSLVMGQGYDNLLRTLKWMIIFDAVVHHSGTIILTFGAYYASPSASWIHAYNVQHKIQRTSFCIQEGLLSLIYIWRALSISRQTSSLRNKKQSWLLMWQLIAINVIIEALNVLILVEEYAALHATKQATKAFMYSIKLKLEFAVLGRLVEVTGHKYSKERPRLFDIAGVHVSKDQELKQPITFMSRLGRLFFIQRRSVSSSDVEKCHATSTATIVEQEEMPAGYIQHTAYSITATIAEDKWRRRNLEEDLYTGACRDIGD</sequence>
<keyword evidence="4" id="KW-1185">Reference proteome</keyword>
<proteinExistence type="predicted"/>
<feature type="transmembrane region" description="Helical" evidence="1">
    <location>
        <begin position="205"/>
        <end position="226"/>
    </location>
</feature>
<gene>
    <name evidence="3" type="ORF">LTR78_000164</name>
</gene>
<organism evidence="3 4">
    <name type="scientific">Recurvomyces mirabilis</name>
    <dbReference type="NCBI Taxonomy" id="574656"/>
    <lineage>
        <taxon>Eukaryota</taxon>
        <taxon>Fungi</taxon>
        <taxon>Dikarya</taxon>
        <taxon>Ascomycota</taxon>
        <taxon>Pezizomycotina</taxon>
        <taxon>Dothideomycetes</taxon>
        <taxon>Dothideomycetidae</taxon>
        <taxon>Mycosphaerellales</taxon>
        <taxon>Teratosphaeriaceae</taxon>
        <taxon>Recurvomyces</taxon>
    </lineage>
</organism>
<keyword evidence="1" id="KW-0812">Transmembrane</keyword>
<reference evidence="3" key="1">
    <citation type="submission" date="2023-07" db="EMBL/GenBank/DDBJ databases">
        <title>Black Yeasts Isolated from many extreme environments.</title>
        <authorList>
            <person name="Coleine C."/>
            <person name="Stajich J.E."/>
            <person name="Selbmann L."/>
        </authorList>
    </citation>
    <scope>NUCLEOTIDE SEQUENCE</scope>
    <source>
        <strain evidence="3">CCFEE 5485</strain>
    </source>
</reference>
<comment type="caution">
    <text evidence="3">The sequence shown here is derived from an EMBL/GenBank/DDBJ whole genome shotgun (WGS) entry which is preliminary data.</text>
</comment>
<dbReference type="AlphaFoldDB" id="A0AAE1C6A5"/>
<dbReference type="InterPro" id="IPR056120">
    <property type="entry name" value="DUF7703"/>
</dbReference>
<evidence type="ECO:0000313" key="3">
    <source>
        <dbReference type="EMBL" id="KAK3679788.1"/>
    </source>
</evidence>
<keyword evidence="1" id="KW-1133">Transmembrane helix</keyword>
<name>A0AAE1C6A5_9PEZI</name>
<evidence type="ECO:0000313" key="4">
    <source>
        <dbReference type="Proteomes" id="UP001274830"/>
    </source>
</evidence>
<feature type="transmembrane region" description="Helical" evidence="1">
    <location>
        <begin position="128"/>
        <end position="151"/>
    </location>
</feature>
<dbReference type="Pfam" id="PF24802">
    <property type="entry name" value="DUF7703"/>
    <property type="match status" value="1"/>
</dbReference>
<keyword evidence="1" id="KW-0472">Membrane</keyword>